<dbReference type="SUPFAM" id="SSF57756">
    <property type="entry name" value="Retrovirus zinc finger-like domains"/>
    <property type="match status" value="1"/>
</dbReference>
<evidence type="ECO:0000259" key="3">
    <source>
        <dbReference type="PROSITE" id="PS50158"/>
    </source>
</evidence>
<evidence type="ECO:0000313" key="4">
    <source>
        <dbReference type="EMBL" id="KAK8501662.1"/>
    </source>
</evidence>
<accession>A0ABR2B490</accession>
<reference evidence="4 5" key="1">
    <citation type="journal article" date="2024" name="G3 (Bethesda)">
        <title>Genome assembly of Hibiscus sabdariffa L. provides insights into metabolisms of medicinal natural products.</title>
        <authorList>
            <person name="Kim T."/>
        </authorList>
    </citation>
    <scope>NUCLEOTIDE SEQUENCE [LARGE SCALE GENOMIC DNA]</scope>
    <source>
        <strain evidence="4">TK-2024</strain>
        <tissue evidence="4">Old leaves</tissue>
    </source>
</reference>
<keyword evidence="1" id="KW-0479">Metal-binding</keyword>
<gene>
    <name evidence="4" type="ORF">V6N12_002400</name>
</gene>
<comment type="caution">
    <text evidence="4">The sequence shown here is derived from an EMBL/GenBank/DDBJ whole genome shotgun (WGS) entry which is preliminary data.</text>
</comment>
<dbReference type="InterPro" id="IPR050951">
    <property type="entry name" value="Retrovirus_Pol_polyprotein"/>
</dbReference>
<feature type="compositionally biased region" description="Polar residues" evidence="2">
    <location>
        <begin position="93"/>
        <end position="106"/>
    </location>
</feature>
<dbReference type="InterPro" id="IPR036875">
    <property type="entry name" value="Znf_CCHC_sf"/>
</dbReference>
<keyword evidence="1" id="KW-0863">Zinc-finger</keyword>
<evidence type="ECO:0000256" key="2">
    <source>
        <dbReference type="SAM" id="MobiDB-lite"/>
    </source>
</evidence>
<sequence length="649" mass="74848">MGKGVQDDDPSSKISKAMMIQKVNHHNPLSSLLKVYGETMIPKISTFEDQVTESSISSESESSEDSYDSSDDRIMATNQPEVKEEYAEDEPMETTTSSTNQPPISNTGAKYNFTIDDIPVTKWAQRFQEFHSWMETRKLTKESHYDILVEFVSRFTGVLRDWWGTTKVLNKLSYPQYQRNRKHILQLTVGEIQQETFIALEELCDRKRTIKEYLTGTKELDKACKTPGLTIKCKKQESCNCKRRTFHGDQRSKRRSRLPRFPNLPRRKGRWRYLRKKRRPGVKSTKCIVCGKSGHFAKSCPKNKKGAKMIQQIQEQTRIIIPENDDVESIFSIEDELSDQSLFAIQALDEEPEDVDADWSSETIYMLQHRISTNNISSIVPIPHVQAAVYLKKYDKPIPTIAFIDIGAAKSIMNPDVLPKEWWKPHVKYFSSALDQIFKTTLISKPITIQFFPGCSIKTTILGSSLPGKDLVMGFDLYTKMKHLRILPTGIKYKGMYKTFVEIPRLFLTSPLEVISTIVKELKDTTCSDSHADFLTKCHHPLWKNVEFFVKLPFKKNEDINPTRASHSGMNPDHQRLAEAECKELLQQDLIEPSDSQWSCEAFYVNKRSEQARGKLRLVINYQPLNHFLQDDKFLLPNRNILFSSLANY</sequence>
<dbReference type="PANTHER" id="PTHR37984:SF5">
    <property type="entry name" value="PROTEIN NYNRIN-LIKE"/>
    <property type="match status" value="1"/>
</dbReference>
<name>A0ABR2B490_9ROSI</name>
<dbReference type="InterPro" id="IPR043502">
    <property type="entry name" value="DNA/RNA_pol_sf"/>
</dbReference>
<keyword evidence="1" id="KW-0862">Zinc</keyword>
<dbReference type="InterPro" id="IPR001878">
    <property type="entry name" value="Znf_CCHC"/>
</dbReference>
<organism evidence="4 5">
    <name type="scientific">Hibiscus sabdariffa</name>
    <name type="common">roselle</name>
    <dbReference type="NCBI Taxonomy" id="183260"/>
    <lineage>
        <taxon>Eukaryota</taxon>
        <taxon>Viridiplantae</taxon>
        <taxon>Streptophyta</taxon>
        <taxon>Embryophyta</taxon>
        <taxon>Tracheophyta</taxon>
        <taxon>Spermatophyta</taxon>
        <taxon>Magnoliopsida</taxon>
        <taxon>eudicotyledons</taxon>
        <taxon>Gunneridae</taxon>
        <taxon>Pentapetalae</taxon>
        <taxon>rosids</taxon>
        <taxon>malvids</taxon>
        <taxon>Malvales</taxon>
        <taxon>Malvaceae</taxon>
        <taxon>Malvoideae</taxon>
        <taxon>Hibiscus</taxon>
    </lineage>
</organism>
<evidence type="ECO:0000256" key="1">
    <source>
        <dbReference type="PROSITE-ProRule" id="PRU00047"/>
    </source>
</evidence>
<proteinExistence type="predicted"/>
<feature type="domain" description="CCHC-type" evidence="3">
    <location>
        <begin position="286"/>
        <end position="302"/>
    </location>
</feature>
<keyword evidence="5" id="KW-1185">Reference proteome</keyword>
<dbReference type="Gene3D" id="3.10.10.10">
    <property type="entry name" value="HIV Type 1 Reverse Transcriptase, subunit A, domain 1"/>
    <property type="match status" value="1"/>
</dbReference>
<evidence type="ECO:0000313" key="5">
    <source>
        <dbReference type="Proteomes" id="UP001472677"/>
    </source>
</evidence>
<feature type="region of interest" description="Disordered" evidence="2">
    <location>
        <begin position="47"/>
        <end position="106"/>
    </location>
</feature>
<dbReference type="Gene3D" id="4.10.60.10">
    <property type="entry name" value="Zinc finger, CCHC-type"/>
    <property type="match status" value="1"/>
</dbReference>
<dbReference type="SUPFAM" id="SSF56672">
    <property type="entry name" value="DNA/RNA polymerases"/>
    <property type="match status" value="1"/>
</dbReference>
<dbReference type="Proteomes" id="UP001472677">
    <property type="component" value="Unassembled WGS sequence"/>
</dbReference>
<dbReference type="SMART" id="SM00343">
    <property type="entry name" value="ZnF_C2HC"/>
    <property type="match status" value="1"/>
</dbReference>
<dbReference type="EMBL" id="JBBPBM010000182">
    <property type="protein sequence ID" value="KAK8501662.1"/>
    <property type="molecule type" value="Genomic_DNA"/>
</dbReference>
<protein>
    <recommendedName>
        <fullName evidence="3">CCHC-type domain-containing protein</fullName>
    </recommendedName>
</protein>
<dbReference type="PANTHER" id="PTHR37984">
    <property type="entry name" value="PROTEIN CBG26694"/>
    <property type="match status" value="1"/>
</dbReference>
<dbReference type="PROSITE" id="PS50158">
    <property type="entry name" value="ZF_CCHC"/>
    <property type="match status" value="1"/>
</dbReference>